<dbReference type="RefSeq" id="WP_013028626.1">
    <property type="nucleotide sequence ID" value="NC_013959.1"/>
</dbReference>
<dbReference type="STRING" id="580332.Slit_0487"/>
<reference evidence="1 2" key="1">
    <citation type="submission" date="2010-03" db="EMBL/GenBank/DDBJ databases">
        <title>Complete sequence of Sideroxydans lithotrophicus ES-1.</title>
        <authorList>
            <consortium name="US DOE Joint Genome Institute"/>
            <person name="Lucas S."/>
            <person name="Copeland A."/>
            <person name="Lapidus A."/>
            <person name="Cheng J.-F."/>
            <person name="Bruce D."/>
            <person name="Goodwin L."/>
            <person name="Pitluck S."/>
            <person name="Munk A.C."/>
            <person name="Detter J.C."/>
            <person name="Han C."/>
            <person name="Tapia R."/>
            <person name="Larimer F."/>
            <person name="Land M."/>
            <person name="Hauser L."/>
            <person name="Kyrpides N."/>
            <person name="Ivanova N."/>
            <person name="Emerson D."/>
            <person name="Woyke T."/>
        </authorList>
    </citation>
    <scope>NUCLEOTIDE SEQUENCE [LARGE SCALE GENOMIC DNA]</scope>
    <source>
        <strain evidence="1 2">ES-1</strain>
    </source>
</reference>
<protein>
    <submittedName>
        <fullName evidence="1">Uncharacterized protein</fullName>
    </submittedName>
</protein>
<dbReference type="EMBL" id="CP001965">
    <property type="protein sequence ID" value="ADE10727.1"/>
    <property type="molecule type" value="Genomic_DNA"/>
</dbReference>
<evidence type="ECO:0000313" key="2">
    <source>
        <dbReference type="Proteomes" id="UP000001625"/>
    </source>
</evidence>
<name>D5CMB3_SIDLE</name>
<dbReference type="KEGG" id="slt:Slit_0487"/>
<dbReference type="AlphaFoldDB" id="D5CMB3"/>
<evidence type="ECO:0000313" key="1">
    <source>
        <dbReference type="EMBL" id="ADE10727.1"/>
    </source>
</evidence>
<sequence length="363" mass="40295">MNFLFQATGAVIVTLAIFSEAYGFPGESIVLDPNTGNYQITYFGEGSPGNKKNKPLRQAIFVPATKINPVIGSTFRLRGMDIVAYSYRVKNSTNSRQSLANFVIDPVSDINSSSPLPKLRQSITVSDLDPFNKIALAAIYTPRNWVGSVWISDTVGLRIGWMFASLEAPNAGLIAGSTQDGFGFSSKDIPGIGIVQFQGNTPVFGFVDEGPSGEISDQLDKLTHNNFVPRNAAVPTIAVPEPFDTAILLDRIRSQVATWPAKQLLDPAFAAQLDRHLVSATNAFRLNNSKAGKEQIETMRNMLGREHKYLDHDDEDNEDTTEHKTVTRLTIDRLAARVLDFDLRYVLKRTEYEHENSEKRKER</sequence>
<accession>D5CMB3</accession>
<keyword evidence="2" id="KW-1185">Reference proteome</keyword>
<dbReference type="eggNOG" id="ENOG50342JM">
    <property type="taxonomic scope" value="Bacteria"/>
</dbReference>
<proteinExistence type="predicted"/>
<dbReference type="Proteomes" id="UP000001625">
    <property type="component" value="Chromosome"/>
</dbReference>
<gene>
    <name evidence="1" type="ordered locus">Slit_0487</name>
</gene>
<dbReference type="HOGENOM" id="CLU_762678_0_0_4"/>
<dbReference type="OrthoDB" id="8598618at2"/>
<organism evidence="1 2">
    <name type="scientific">Sideroxydans lithotrophicus (strain ES-1)</name>
    <dbReference type="NCBI Taxonomy" id="580332"/>
    <lineage>
        <taxon>Bacteria</taxon>
        <taxon>Pseudomonadati</taxon>
        <taxon>Pseudomonadota</taxon>
        <taxon>Betaproteobacteria</taxon>
        <taxon>Nitrosomonadales</taxon>
        <taxon>Gallionellaceae</taxon>
        <taxon>Sideroxydans</taxon>
    </lineage>
</organism>